<evidence type="ECO:0000259" key="6">
    <source>
        <dbReference type="PROSITE" id="PS51379"/>
    </source>
</evidence>
<dbReference type="PROSITE" id="PS00198">
    <property type="entry name" value="4FE4S_FER_1"/>
    <property type="match status" value="2"/>
</dbReference>
<dbReference type="SUPFAM" id="SSF54862">
    <property type="entry name" value="4Fe-4S ferredoxins"/>
    <property type="match status" value="1"/>
</dbReference>
<dbReference type="Proteomes" id="UP000076586">
    <property type="component" value="Unassembled WGS sequence"/>
</dbReference>
<keyword evidence="5" id="KW-0411">Iron-sulfur</keyword>
<feature type="domain" description="4Fe-4S ferredoxin-type" evidence="6">
    <location>
        <begin position="2"/>
        <end position="31"/>
    </location>
</feature>
<keyword evidence="3" id="KW-0560">Oxidoreductase</keyword>
<dbReference type="PANTHER" id="PTHR43673">
    <property type="entry name" value="NAD(P)H NITROREDUCTASE YDGI-RELATED"/>
    <property type="match status" value="1"/>
</dbReference>
<keyword evidence="4" id="KW-0408">Iron</keyword>
<reference evidence="8" key="1">
    <citation type="submission" date="2016-04" db="EMBL/GenBank/DDBJ databases">
        <title>Draft genome sequence of Paludibacter jiangxiensis strain NM7.</title>
        <authorList>
            <person name="Qiu Y."/>
            <person name="Matsuura N."/>
            <person name="Ohashi A."/>
            <person name="Tourlousse M.D."/>
            <person name="Sekiguchi Y."/>
        </authorList>
    </citation>
    <scope>NUCLEOTIDE SEQUENCE [LARGE SCALE GENOMIC DNA]</scope>
    <source>
        <strain evidence="8">NM7</strain>
    </source>
</reference>
<evidence type="ECO:0000313" key="7">
    <source>
        <dbReference type="EMBL" id="GAT62037.1"/>
    </source>
</evidence>
<dbReference type="STRING" id="681398.PJIAN_1627"/>
<comment type="similarity">
    <text evidence="1">Belongs to the nitroreductase family.</text>
</comment>
<sequence length="273" mass="30451">MSLLTIDNAACKGCGICIQACPVSIISMSDDKTPFVSAEKEKRCVLCGHCESICPDSALKHNHLPEMAPIRREKLKEVTPDNIAEYFRSRRSIRAFLPKKVEKETLEEVIDIVRYAPTGVNRQMNRWVVVSDSQTIRQLGEGVIAWMKAMIPVNPELAKRLNFAGLVAAFERGNDVICRNAPHLVIGYTETAYSTGAKDNTIAASHLELLLPAFGLGGCWAGYLMVALQFSPDLKKVIGLNDSYTVHSALMVGYPKYRYFKTPQRKEAQVNWM</sequence>
<dbReference type="CDD" id="cd02143">
    <property type="entry name" value="nitroreductase_FeS-like"/>
    <property type="match status" value="1"/>
</dbReference>
<evidence type="ECO:0000256" key="1">
    <source>
        <dbReference type="ARBA" id="ARBA00007118"/>
    </source>
</evidence>
<dbReference type="AlphaFoldDB" id="A0A161LDJ5"/>
<dbReference type="GO" id="GO:0016491">
    <property type="term" value="F:oxidoreductase activity"/>
    <property type="evidence" value="ECO:0007669"/>
    <property type="project" value="UniProtKB-KW"/>
</dbReference>
<dbReference type="OrthoDB" id="1091152at2"/>
<dbReference type="EMBL" id="BDCR01000001">
    <property type="protein sequence ID" value="GAT62037.1"/>
    <property type="molecule type" value="Genomic_DNA"/>
</dbReference>
<dbReference type="InterPro" id="IPR017900">
    <property type="entry name" value="4Fe4S_Fe_S_CS"/>
</dbReference>
<organism evidence="7 8">
    <name type="scientific">Paludibacter jiangxiensis</name>
    <dbReference type="NCBI Taxonomy" id="681398"/>
    <lineage>
        <taxon>Bacteria</taxon>
        <taxon>Pseudomonadati</taxon>
        <taxon>Bacteroidota</taxon>
        <taxon>Bacteroidia</taxon>
        <taxon>Bacteroidales</taxon>
        <taxon>Paludibacteraceae</taxon>
        <taxon>Paludibacter</taxon>
    </lineage>
</organism>
<proteinExistence type="inferred from homology"/>
<keyword evidence="8" id="KW-1185">Reference proteome</keyword>
<dbReference type="PANTHER" id="PTHR43673:SF10">
    <property type="entry name" value="NADH DEHYDROGENASE_NAD(P)H NITROREDUCTASE XCC3605-RELATED"/>
    <property type="match status" value="1"/>
</dbReference>
<dbReference type="Gene3D" id="3.40.109.10">
    <property type="entry name" value="NADH Oxidase"/>
    <property type="match status" value="1"/>
</dbReference>
<keyword evidence="2" id="KW-0479">Metal-binding</keyword>
<protein>
    <submittedName>
        <fullName evidence="7">Nitroreductase</fullName>
    </submittedName>
</protein>
<name>A0A161LDJ5_9BACT</name>
<comment type="caution">
    <text evidence="7">The sequence shown here is derived from an EMBL/GenBank/DDBJ whole genome shotgun (WGS) entry which is preliminary data.</text>
</comment>
<dbReference type="GO" id="GO:0051536">
    <property type="term" value="F:iron-sulfur cluster binding"/>
    <property type="evidence" value="ECO:0007669"/>
    <property type="project" value="UniProtKB-KW"/>
</dbReference>
<dbReference type="InterPro" id="IPR017896">
    <property type="entry name" value="4Fe4S_Fe-S-bd"/>
</dbReference>
<evidence type="ECO:0000256" key="4">
    <source>
        <dbReference type="ARBA" id="ARBA00023004"/>
    </source>
</evidence>
<dbReference type="Pfam" id="PF00881">
    <property type="entry name" value="Nitroreductase"/>
    <property type="match status" value="1"/>
</dbReference>
<gene>
    <name evidence="7" type="ORF">PJIAN_1627</name>
</gene>
<dbReference type="Gene3D" id="3.30.70.20">
    <property type="match status" value="1"/>
</dbReference>
<dbReference type="InterPro" id="IPR029479">
    <property type="entry name" value="Nitroreductase"/>
</dbReference>
<feature type="domain" description="4Fe-4S ferredoxin-type" evidence="6">
    <location>
        <begin position="34"/>
        <end position="64"/>
    </location>
</feature>
<evidence type="ECO:0000313" key="8">
    <source>
        <dbReference type="Proteomes" id="UP000076586"/>
    </source>
</evidence>
<evidence type="ECO:0000256" key="5">
    <source>
        <dbReference type="ARBA" id="ARBA00023014"/>
    </source>
</evidence>
<evidence type="ECO:0000256" key="2">
    <source>
        <dbReference type="ARBA" id="ARBA00022723"/>
    </source>
</evidence>
<accession>A0A161LDJ5</accession>
<dbReference type="InterPro" id="IPR000415">
    <property type="entry name" value="Nitroreductase-like"/>
</dbReference>
<reference evidence="8" key="2">
    <citation type="journal article" date="2017" name="Genome Announc.">
        <title>Draft genome sequence of Paludibacter jiangxiensis NM7(T), a propionate-producing fermentative bacterium.</title>
        <authorList>
            <person name="Qiu Y.-L."/>
            <person name="Tourlousse D.M."/>
            <person name="Matsuura N."/>
            <person name="Ohashi A."/>
            <person name="Sekiguchi Y."/>
        </authorList>
    </citation>
    <scope>NUCLEOTIDE SEQUENCE [LARGE SCALE GENOMIC DNA]</scope>
    <source>
        <strain evidence="8">NM7</strain>
    </source>
</reference>
<dbReference type="SUPFAM" id="SSF55469">
    <property type="entry name" value="FMN-dependent nitroreductase-like"/>
    <property type="match status" value="1"/>
</dbReference>
<dbReference type="PROSITE" id="PS51379">
    <property type="entry name" value="4FE4S_FER_2"/>
    <property type="match status" value="2"/>
</dbReference>
<dbReference type="Pfam" id="PF13187">
    <property type="entry name" value="Fer4_9"/>
    <property type="match status" value="1"/>
</dbReference>
<evidence type="ECO:0000256" key="3">
    <source>
        <dbReference type="ARBA" id="ARBA00023002"/>
    </source>
</evidence>
<dbReference type="RefSeq" id="WP_084252233.1">
    <property type="nucleotide sequence ID" value="NZ_BDCR01000001.1"/>
</dbReference>
<dbReference type="GO" id="GO:0046872">
    <property type="term" value="F:metal ion binding"/>
    <property type="evidence" value="ECO:0007669"/>
    <property type="project" value="UniProtKB-KW"/>
</dbReference>